<proteinExistence type="predicted"/>
<comment type="caution">
    <text evidence="3">The sequence shown here is derived from an EMBL/GenBank/DDBJ whole genome shotgun (WGS) entry which is preliminary data.</text>
</comment>
<dbReference type="RefSeq" id="WP_282840092.1">
    <property type="nucleotide sequence ID" value="NZ_JASCXW010000041.1"/>
</dbReference>
<dbReference type="EMBL" id="JASCXW010000041">
    <property type="protein sequence ID" value="MDI6453649.1"/>
    <property type="molecule type" value="Genomic_DNA"/>
</dbReference>
<keyword evidence="4" id="KW-1185">Reference proteome</keyword>
<dbReference type="AlphaFoldDB" id="A0AAW6UCG2"/>
<gene>
    <name evidence="3" type="ORF">QJ521_08730</name>
</gene>
<evidence type="ECO:0000259" key="2">
    <source>
        <dbReference type="Pfam" id="PF03050"/>
    </source>
</evidence>
<keyword evidence="1" id="KW-0472">Membrane</keyword>
<dbReference type="Proteomes" id="UP001431532">
    <property type="component" value="Unassembled WGS sequence"/>
</dbReference>
<keyword evidence="1" id="KW-0812">Transmembrane</keyword>
<accession>A0AAW6UCG2</accession>
<evidence type="ECO:0000313" key="4">
    <source>
        <dbReference type="Proteomes" id="UP001431532"/>
    </source>
</evidence>
<organism evidence="3 4">
    <name type="scientific">Peloplasma aerotolerans</name>
    <dbReference type="NCBI Taxonomy" id="3044389"/>
    <lineage>
        <taxon>Bacteria</taxon>
        <taxon>Bacillati</taxon>
        <taxon>Mycoplasmatota</taxon>
        <taxon>Mollicutes</taxon>
        <taxon>Acholeplasmatales</taxon>
        <taxon>Acholeplasmataceae</taxon>
        <taxon>Peloplasma</taxon>
    </lineage>
</organism>
<reference evidence="3" key="1">
    <citation type="submission" date="2023-05" db="EMBL/GenBank/DDBJ databases">
        <title>Mariniplasma microaerophilum sp. nov., a novel anaerobic mollicute isolated from terrestrial mud volcano, Taman Peninsula, Russia.</title>
        <authorList>
            <person name="Khomyakova M.A."/>
            <person name="Merkel A.Y."/>
            <person name="Slobodkin A.I."/>
        </authorList>
    </citation>
    <scope>NUCLEOTIDE SEQUENCE</scope>
    <source>
        <strain evidence="3">M4Ah</strain>
    </source>
</reference>
<evidence type="ECO:0000256" key="1">
    <source>
        <dbReference type="SAM" id="Phobius"/>
    </source>
</evidence>
<dbReference type="Pfam" id="PF03050">
    <property type="entry name" value="DDE_Tnp_IS66"/>
    <property type="match status" value="1"/>
</dbReference>
<evidence type="ECO:0000313" key="3">
    <source>
        <dbReference type="EMBL" id="MDI6453649.1"/>
    </source>
</evidence>
<feature type="transmembrane region" description="Helical" evidence="1">
    <location>
        <begin position="106"/>
        <end position="125"/>
    </location>
</feature>
<keyword evidence="1" id="KW-1133">Transmembrane helix</keyword>
<protein>
    <submittedName>
        <fullName evidence="3">Transposase</fullName>
    </submittedName>
</protein>
<sequence length="143" mass="16721">MKRRNNHEKNIIQTETSFKGYTKLNKNNPKIKLQRCFTHARRRFYHIDKTLPEENYFWSSVKKILDIIGKLFNLESIYKKENLIAPDLLKPRSQEHPIIPKELEALLFNPIYILGLALGGAVSYAKKVKLKLSTFLSSGYIEI</sequence>
<feature type="domain" description="Transposase IS66 central" evidence="2">
    <location>
        <begin position="17"/>
        <end position="143"/>
    </location>
</feature>
<dbReference type="InterPro" id="IPR004291">
    <property type="entry name" value="Transposase_IS66_central"/>
</dbReference>
<name>A0AAW6UCG2_9MOLU</name>